<organism evidence="3 4">
    <name type="scientific">Pseudomonas helleri</name>
    <dbReference type="NCBI Taxonomy" id="1608996"/>
    <lineage>
        <taxon>Bacteria</taxon>
        <taxon>Pseudomonadati</taxon>
        <taxon>Pseudomonadota</taxon>
        <taxon>Gammaproteobacteria</taxon>
        <taxon>Pseudomonadales</taxon>
        <taxon>Pseudomonadaceae</taxon>
        <taxon>Pseudomonas</taxon>
    </lineage>
</organism>
<dbReference type="EMBL" id="WIWJ01000014">
    <property type="protein sequence ID" value="MQT47012.1"/>
    <property type="molecule type" value="Genomic_DNA"/>
</dbReference>
<dbReference type="SUPFAM" id="SSF53756">
    <property type="entry name" value="UDP-Glycosyltransferase/glycogen phosphorylase"/>
    <property type="match status" value="1"/>
</dbReference>
<gene>
    <name evidence="3" type="ORF">GHO40_09785</name>
</gene>
<evidence type="ECO:0000313" key="4">
    <source>
        <dbReference type="Proteomes" id="UP000441404"/>
    </source>
</evidence>
<dbReference type="AlphaFoldDB" id="A0A6A7YBX6"/>
<comment type="caution">
    <text evidence="3">The sequence shown here is derived from an EMBL/GenBank/DDBJ whole genome shotgun (WGS) entry which is preliminary data.</text>
</comment>
<sequence>MKIVYVITRSDVLGGASVHLLDLAAGAQAKGHDVVIGVGAESETGVLFDRAASMGLKCHGLRNLVREISVVKDLLCFFELRNFFKLTKPDVVHVHSSKAGVIGRLAAKSLSIPVVFTAHGWAFTEGVSVKRQAFYRWIETQLSKISNKIITVSEYDRQLAVSQNVATEEMLVTIHNGVPEITPATTKRSDDATVNIIMVARFEKPKNQTAVLQALAAIEIQNWHLELVGDGPELAKCVLLAEQLNIARKVTFSGACSDVAVRLGNSDIFVLTSDWEGLPLTILEAMRSSLPVIASDVGGVAESIDDGVTGILVPRDYTVALRNAFVQLLQSQGERESMGYKAREKFEQEFTFDLMLRKTLDVYQLVLEERT</sequence>
<evidence type="ECO:0000259" key="2">
    <source>
        <dbReference type="Pfam" id="PF13439"/>
    </source>
</evidence>
<reference evidence="3 4" key="1">
    <citation type="submission" date="2019-10" db="EMBL/GenBank/DDBJ databases">
        <title>Evaluation of single-gene subtyping targets for Pseudomonas.</title>
        <authorList>
            <person name="Reichler S.J."/>
            <person name="Orsi R.H."/>
            <person name="Wiedmann M."/>
            <person name="Martin N.H."/>
            <person name="Murphy S.I."/>
        </authorList>
    </citation>
    <scope>NUCLEOTIDE SEQUENCE [LARGE SCALE GENOMIC DNA]</scope>
    <source>
        <strain evidence="3 4">FSL R10-3257</strain>
    </source>
</reference>
<keyword evidence="3" id="KW-0808">Transferase</keyword>
<dbReference type="InterPro" id="IPR001296">
    <property type="entry name" value="Glyco_trans_1"/>
</dbReference>
<protein>
    <submittedName>
        <fullName evidence="3">Glycosyltransferase</fullName>
    </submittedName>
</protein>
<evidence type="ECO:0000259" key="1">
    <source>
        <dbReference type="Pfam" id="PF00534"/>
    </source>
</evidence>
<accession>A0A6A7YBX6</accession>
<dbReference type="PANTHER" id="PTHR12526:SF630">
    <property type="entry name" value="GLYCOSYLTRANSFERASE"/>
    <property type="match status" value="1"/>
</dbReference>
<dbReference type="PANTHER" id="PTHR12526">
    <property type="entry name" value="GLYCOSYLTRANSFERASE"/>
    <property type="match status" value="1"/>
</dbReference>
<evidence type="ECO:0000313" key="3">
    <source>
        <dbReference type="EMBL" id="MQT47012.1"/>
    </source>
</evidence>
<dbReference type="RefSeq" id="WP_153427846.1">
    <property type="nucleotide sequence ID" value="NZ_WIWJ01000014.1"/>
</dbReference>
<proteinExistence type="predicted"/>
<dbReference type="Pfam" id="PF00534">
    <property type="entry name" value="Glycos_transf_1"/>
    <property type="match status" value="1"/>
</dbReference>
<dbReference type="GO" id="GO:0016757">
    <property type="term" value="F:glycosyltransferase activity"/>
    <property type="evidence" value="ECO:0007669"/>
    <property type="project" value="InterPro"/>
</dbReference>
<name>A0A6A7YBX6_9PSED</name>
<dbReference type="GO" id="GO:1901135">
    <property type="term" value="P:carbohydrate derivative metabolic process"/>
    <property type="evidence" value="ECO:0007669"/>
    <property type="project" value="UniProtKB-ARBA"/>
</dbReference>
<dbReference type="Gene3D" id="3.40.50.2000">
    <property type="entry name" value="Glycogen Phosphorylase B"/>
    <property type="match status" value="2"/>
</dbReference>
<feature type="domain" description="Glycosyltransferase subfamily 4-like N-terminal" evidence="2">
    <location>
        <begin position="14"/>
        <end position="178"/>
    </location>
</feature>
<dbReference type="Proteomes" id="UP000441404">
    <property type="component" value="Unassembled WGS sequence"/>
</dbReference>
<feature type="domain" description="Glycosyl transferase family 1" evidence="1">
    <location>
        <begin position="195"/>
        <end position="344"/>
    </location>
</feature>
<dbReference type="Pfam" id="PF13439">
    <property type="entry name" value="Glyco_transf_4"/>
    <property type="match status" value="1"/>
</dbReference>
<dbReference type="CDD" id="cd03808">
    <property type="entry name" value="GT4_CapM-like"/>
    <property type="match status" value="1"/>
</dbReference>
<dbReference type="InterPro" id="IPR028098">
    <property type="entry name" value="Glyco_trans_4-like_N"/>
</dbReference>